<evidence type="ECO:0000256" key="1">
    <source>
        <dbReference type="SAM" id="Phobius"/>
    </source>
</evidence>
<dbReference type="RefSeq" id="WP_111313462.1">
    <property type="nucleotide sequence ID" value="NZ_CAUQRN010000019.1"/>
</dbReference>
<feature type="transmembrane region" description="Helical" evidence="1">
    <location>
        <begin position="108"/>
        <end position="131"/>
    </location>
</feature>
<keyword evidence="1" id="KW-0472">Membrane</keyword>
<accession>A0A369ZAP7</accession>
<feature type="transmembrane region" description="Helical" evidence="1">
    <location>
        <begin position="21"/>
        <end position="47"/>
    </location>
</feature>
<keyword evidence="1" id="KW-0812">Transmembrane</keyword>
<proteinExistence type="predicted"/>
<organism evidence="2 3">
    <name type="scientific">Haemophilus parahaemolyticus</name>
    <dbReference type="NCBI Taxonomy" id="735"/>
    <lineage>
        <taxon>Bacteria</taxon>
        <taxon>Pseudomonadati</taxon>
        <taxon>Pseudomonadota</taxon>
        <taxon>Gammaproteobacteria</taxon>
        <taxon>Pasteurellales</taxon>
        <taxon>Pasteurellaceae</taxon>
        <taxon>Haemophilus</taxon>
    </lineage>
</organism>
<name>A0A369ZAP7_HAEPH</name>
<dbReference type="Proteomes" id="UP000253999">
    <property type="component" value="Unassembled WGS sequence"/>
</dbReference>
<feature type="transmembrane region" description="Helical" evidence="1">
    <location>
        <begin position="67"/>
        <end position="87"/>
    </location>
</feature>
<feature type="transmembrane region" description="Helical" evidence="1">
    <location>
        <begin position="137"/>
        <end position="158"/>
    </location>
</feature>
<feature type="transmembrane region" description="Helical" evidence="1">
    <location>
        <begin position="232"/>
        <end position="250"/>
    </location>
</feature>
<evidence type="ECO:0000313" key="2">
    <source>
        <dbReference type="EMBL" id="RDF01273.1"/>
    </source>
</evidence>
<dbReference type="AlphaFoldDB" id="A0A369ZAP7"/>
<dbReference type="EMBL" id="QEQD01000009">
    <property type="protein sequence ID" value="RDF01273.1"/>
    <property type="molecule type" value="Genomic_DNA"/>
</dbReference>
<feature type="transmembrane region" description="Helical" evidence="1">
    <location>
        <begin position="201"/>
        <end position="220"/>
    </location>
</feature>
<gene>
    <name evidence="2" type="ORF">DPV98_09045</name>
</gene>
<protein>
    <submittedName>
        <fullName evidence="2">Uncharacterized protein</fullName>
    </submittedName>
</protein>
<feature type="transmembrane region" description="Helical" evidence="1">
    <location>
        <begin position="170"/>
        <end position="189"/>
    </location>
</feature>
<comment type="caution">
    <text evidence="2">The sequence shown here is derived from an EMBL/GenBank/DDBJ whole genome shotgun (WGS) entry which is preliminary data.</text>
</comment>
<sequence>MKYINGKNIRKPEPYTYQREYNLTQIVLGVLGISVIIAPIISSIMILNYLHELNSKTLFLDSIRQNFIGILIPTAIYISSPFIILVIMMIRYEDSLKKVSLDASYNAYLITLHFMESILLPSILIMFFVYINKNNTGIYNIIKPIAITILIIGTYITILKEVKNIEKCKYIFHTITIYYITPFLIILFLGGIESISGSNDIFFSYMIFSVLNTIYACIYLSDKNKRKRNQCFYFTLCASILFLLSPFFYFSRDNSLIRSSAISLGITDEKNQLYFIERLFIEKNVGTINEFSKRELDGYIAYCGKKYWETEKTIVFKKHDLQESYINIPIEKIRKYQGRSYTCIPTYIEKVIITTNNINEYLKNFQGSTK</sequence>
<keyword evidence="1" id="KW-1133">Transmembrane helix</keyword>
<reference evidence="2 3" key="1">
    <citation type="submission" date="2018-05" db="EMBL/GenBank/DDBJ databases">
        <title>Draft Genome Sequences for a Diverse set of 7 Haemophilus Species.</title>
        <authorList>
            <person name="Nichols M."/>
            <person name="Topaz N."/>
            <person name="Wang X."/>
            <person name="Wang X."/>
            <person name="Boxrud D."/>
        </authorList>
    </citation>
    <scope>NUCLEOTIDE SEQUENCE [LARGE SCALE GENOMIC DNA]</scope>
    <source>
        <strain evidence="2 3">C2010039593</strain>
    </source>
</reference>
<evidence type="ECO:0000313" key="3">
    <source>
        <dbReference type="Proteomes" id="UP000253999"/>
    </source>
</evidence>